<accession>A0AAC9T034</accession>
<dbReference type="GO" id="GO:0070180">
    <property type="term" value="F:large ribosomal subunit rRNA binding"/>
    <property type="evidence" value="ECO:0007669"/>
    <property type="project" value="UniProtKB-UniRule"/>
</dbReference>
<keyword evidence="5" id="KW-0694">RNA-binding</keyword>
<evidence type="ECO:0000256" key="3">
    <source>
        <dbReference type="ARBA" id="ARBA00023274"/>
    </source>
</evidence>
<organism evidence="6 7">
    <name type="scientific">Ureaplasma parvum</name>
    <name type="common">Ureaplasma urealyticum biotype 1</name>
    <dbReference type="NCBI Taxonomy" id="134821"/>
    <lineage>
        <taxon>Bacteria</taxon>
        <taxon>Bacillati</taxon>
        <taxon>Mycoplasmatota</taxon>
        <taxon>Mycoplasmoidales</taxon>
        <taxon>Mycoplasmoidaceae</taxon>
        <taxon>Ureaplasma</taxon>
    </lineage>
</organism>
<comment type="similarity">
    <text evidence="1 5">Belongs to the universal ribosomal protein uL10 family.</text>
</comment>
<dbReference type="GO" id="GO:0015934">
    <property type="term" value="C:large ribosomal subunit"/>
    <property type="evidence" value="ECO:0007669"/>
    <property type="project" value="InterPro"/>
</dbReference>
<dbReference type="CDD" id="cd05797">
    <property type="entry name" value="Ribosomal_L10"/>
    <property type="match status" value="1"/>
</dbReference>
<gene>
    <name evidence="5" type="primary">rplJ</name>
    <name evidence="6" type="ORF">CEG42_00555</name>
</gene>
<dbReference type="OMA" id="VRDQKQA"/>
<dbReference type="InterPro" id="IPR001790">
    <property type="entry name" value="Ribosomal_uL10"/>
</dbReference>
<dbReference type="SUPFAM" id="SSF160369">
    <property type="entry name" value="Ribosomal protein L10-like"/>
    <property type="match status" value="1"/>
</dbReference>
<dbReference type="EMBL" id="CP021991">
    <property type="protein sequence ID" value="ASD29741.1"/>
    <property type="molecule type" value="Genomic_DNA"/>
</dbReference>
<sequence length="166" mass="18220">MANVRPSVVFKQQEVNHMADILKNSKSFIVFEYHGLTAANILALRNVLHSSNSKLYVLKNNITARAFEKAGVSGFENQLTGPNAVAVAMDDEIAAIKAVNDVAKEFDFVKIKGAYLENKFADTHKIDQLAAIPGREGLYSMLLSCFTAPLRNVMYGLKAVAEQKGE</sequence>
<dbReference type="GO" id="GO:0003735">
    <property type="term" value="F:structural constituent of ribosome"/>
    <property type="evidence" value="ECO:0007669"/>
    <property type="project" value="InterPro"/>
</dbReference>
<dbReference type="RefSeq" id="WP_006688636.1">
    <property type="nucleotide sequence ID" value="NZ_CAMQQM010000007.1"/>
</dbReference>
<dbReference type="InterPro" id="IPR047865">
    <property type="entry name" value="Ribosomal_uL10_bac_type"/>
</dbReference>
<dbReference type="Proteomes" id="UP000197054">
    <property type="component" value="Chromosome"/>
</dbReference>
<dbReference type="PANTHER" id="PTHR11560">
    <property type="entry name" value="39S RIBOSOMAL PROTEIN L10, MITOCHONDRIAL"/>
    <property type="match status" value="1"/>
</dbReference>
<keyword evidence="3 5" id="KW-0687">Ribonucleoprotein</keyword>
<dbReference type="InterPro" id="IPR022973">
    <property type="entry name" value="Ribosomal_uL10_bac"/>
</dbReference>
<keyword evidence="2 5" id="KW-0689">Ribosomal protein</keyword>
<evidence type="ECO:0000256" key="5">
    <source>
        <dbReference type="HAMAP-Rule" id="MF_00362"/>
    </source>
</evidence>
<dbReference type="InterPro" id="IPR043141">
    <property type="entry name" value="Ribosomal_uL10-like_sf"/>
</dbReference>
<proteinExistence type="inferred from homology"/>
<dbReference type="SMR" id="A0AAC9T034"/>
<evidence type="ECO:0000313" key="6">
    <source>
        <dbReference type="EMBL" id="ASD29741.1"/>
    </source>
</evidence>
<dbReference type="NCBIfam" id="NF000955">
    <property type="entry name" value="PRK00099.1-1"/>
    <property type="match status" value="1"/>
</dbReference>
<dbReference type="GO" id="GO:0006412">
    <property type="term" value="P:translation"/>
    <property type="evidence" value="ECO:0007669"/>
    <property type="project" value="UniProtKB-UniRule"/>
</dbReference>
<evidence type="ECO:0000256" key="2">
    <source>
        <dbReference type="ARBA" id="ARBA00022980"/>
    </source>
</evidence>
<protein>
    <recommendedName>
        <fullName evidence="4 5">Large ribosomal subunit protein uL10</fullName>
    </recommendedName>
</protein>
<dbReference type="GeneID" id="29672245"/>
<name>A0AAC9T034_UREPR</name>
<dbReference type="Pfam" id="PF00466">
    <property type="entry name" value="Ribosomal_L10"/>
    <property type="match status" value="1"/>
</dbReference>
<comment type="subunit">
    <text evidence="5">Part of the ribosomal stalk of the 50S ribosomal subunit. The N-terminus interacts with L11 and the large rRNA to form the base of the stalk. The C-terminus forms an elongated spine to which L12 dimers bind in a sequential fashion forming a multimeric L10(L12)X complex.</text>
</comment>
<dbReference type="Gene3D" id="3.30.70.1730">
    <property type="match status" value="1"/>
</dbReference>
<dbReference type="PROSITE" id="PS01109">
    <property type="entry name" value="RIBOSOMAL_L10"/>
    <property type="match status" value="1"/>
</dbReference>
<dbReference type="HAMAP" id="MF_00362">
    <property type="entry name" value="Ribosomal_uL10"/>
    <property type="match status" value="1"/>
</dbReference>
<dbReference type="AlphaFoldDB" id="A0AAC9T034"/>
<evidence type="ECO:0000256" key="1">
    <source>
        <dbReference type="ARBA" id="ARBA00008889"/>
    </source>
</evidence>
<comment type="function">
    <text evidence="5">Forms part of the ribosomal stalk, playing a central role in the interaction of the ribosome with GTP-bound translation factors.</text>
</comment>
<evidence type="ECO:0000313" key="7">
    <source>
        <dbReference type="Proteomes" id="UP000197054"/>
    </source>
</evidence>
<dbReference type="InterPro" id="IPR002363">
    <property type="entry name" value="Ribosomal_uL10_CS_bac"/>
</dbReference>
<reference evidence="6 7" key="1">
    <citation type="submission" date="2017-06" db="EMBL/GenBank/DDBJ databases">
        <title>Genome Sequencing and Comparative Genomics Analysis of Five Ureaplasma Urealyticums with Different Drug Resistance.</title>
        <authorList>
            <person name="Ma L."/>
            <person name="Jia T."/>
        </authorList>
    </citation>
    <scope>NUCLEOTIDE SEQUENCE [LARGE SCALE GENOMIC DNA]</scope>
    <source>
        <strain evidence="7">hebnu uu3</strain>
    </source>
</reference>
<keyword evidence="5" id="KW-0699">rRNA-binding</keyword>
<evidence type="ECO:0000256" key="4">
    <source>
        <dbReference type="ARBA" id="ARBA00035202"/>
    </source>
</evidence>